<evidence type="ECO:0000313" key="5">
    <source>
        <dbReference type="Proteomes" id="UP001501326"/>
    </source>
</evidence>
<feature type="transmembrane region" description="Helical" evidence="2">
    <location>
        <begin position="308"/>
        <end position="328"/>
    </location>
</feature>
<keyword evidence="4" id="KW-0012">Acyltransferase</keyword>
<dbReference type="PANTHER" id="PTHR23028:SF53">
    <property type="entry name" value="ACYL_TRANSF_3 DOMAIN-CONTAINING PROTEIN"/>
    <property type="match status" value="1"/>
</dbReference>
<dbReference type="InterPro" id="IPR050879">
    <property type="entry name" value="Acyltransferase_3"/>
</dbReference>
<feature type="transmembrane region" description="Helical" evidence="2">
    <location>
        <begin position="245"/>
        <end position="266"/>
    </location>
</feature>
<feature type="transmembrane region" description="Helical" evidence="2">
    <location>
        <begin position="348"/>
        <end position="369"/>
    </location>
</feature>
<proteinExistence type="predicted"/>
<keyword evidence="4" id="KW-0808">Transferase</keyword>
<evidence type="ECO:0000313" key="4">
    <source>
        <dbReference type="EMBL" id="GAA2730215.1"/>
    </source>
</evidence>
<dbReference type="EMBL" id="BAAARN010000001">
    <property type="protein sequence ID" value="GAA2730215.1"/>
    <property type="molecule type" value="Genomic_DNA"/>
</dbReference>
<keyword evidence="2" id="KW-1133">Transmembrane helix</keyword>
<feature type="region of interest" description="Disordered" evidence="1">
    <location>
        <begin position="384"/>
        <end position="413"/>
    </location>
</feature>
<protein>
    <submittedName>
        <fullName evidence="4">Acyltransferase</fullName>
    </submittedName>
</protein>
<evidence type="ECO:0000259" key="3">
    <source>
        <dbReference type="Pfam" id="PF01757"/>
    </source>
</evidence>
<keyword evidence="5" id="KW-1185">Reference proteome</keyword>
<evidence type="ECO:0000256" key="1">
    <source>
        <dbReference type="SAM" id="MobiDB-lite"/>
    </source>
</evidence>
<feature type="transmembrane region" description="Helical" evidence="2">
    <location>
        <begin position="21"/>
        <end position="40"/>
    </location>
</feature>
<feature type="transmembrane region" description="Helical" evidence="2">
    <location>
        <begin position="201"/>
        <end position="224"/>
    </location>
</feature>
<feature type="transmembrane region" description="Helical" evidence="2">
    <location>
        <begin position="46"/>
        <end position="66"/>
    </location>
</feature>
<gene>
    <name evidence="4" type="ORF">GCM10009867_01120</name>
</gene>
<feature type="domain" description="Acyltransferase 3" evidence="3">
    <location>
        <begin position="13"/>
        <end position="362"/>
    </location>
</feature>
<accession>A0ABP6GU68</accession>
<comment type="caution">
    <text evidence="4">The sequence shown here is derived from an EMBL/GenBank/DDBJ whole genome shotgun (WGS) entry which is preliminary data.</text>
</comment>
<dbReference type="Pfam" id="PF01757">
    <property type="entry name" value="Acyl_transf_3"/>
    <property type="match status" value="1"/>
</dbReference>
<feature type="transmembrane region" description="Helical" evidence="2">
    <location>
        <begin position="176"/>
        <end position="195"/>
    </location>
</feature>
<reference evidence="5" key="1">
    <citation type="journal article" date="2019" name="Int. J. Syst. Evol. Microbiol.">
        <title>The Global Catalogue of Microorganisms (GCM) 10K type strain sequencing project: providing services to taxonomists for standard genome sequencing and annotation.</title>
        <authorList>
            <consortium name="The Broad Institute Genomics Platform"/>
            <consortium name="The Broad Institute Genome Sequencing Center for Infectious Disease"/>
            <person name="Wu L."/>
            <person name="Ma J."/>
        </authorList>
    </citation>
    <scope>NUCLEOTIDE SEQUENCE [LARGE SCALE GENOMIC DNA]</scope>
    <source>
        <strain evidence="5">JCM 16378</strain>
    </source>
</reference>
<feature type="transmembrane region" description="Helical" evidence="2">
    <location>
        <begin position="148"/>
        <end position="164"/>
    </location>
</feature>
<dbReference type="InterPro" id="IPR002656">
    <property type="entry name" value="Acyl_transf_3_dom"/>
</dbReference>
<dbReference type="GO" id="GO:0016746">
    <property type="term" value="F:acyltransferase activity"/>
    <property type="evidence" value="ECO:0007669"/>
    <property type="project" value="UniProtKB-KW"/>
</dbReference>
<evidence type="ECO:0000256" key="2">
    <source>
        <dbReference type="SAM" id="Phobius"/>
    </source>
</evidence>
<sequence length="413" mass="44347">MRLHDITLRDRFPAVDGLRAIGALAVMTTHVGFTSGASVQGAWGGFLARLDIGVALFFVVSGFLLYRPHVVARMLDTASPSTRPYLWHRAVRILPALWVAVLLAAVTLPHADDVGLSRYLRHALLVQIYQDGQQVAGLTQLWSLATEAAFYLLLPGAAVLLHRLPGSPRRWAGSTVAVLALTVLAGPAWMAAVTATDHSLWGLWLPGYLGWFGLGMALAVWNVARASGHASTPRLDELAAHPWTCWAFAAAAYAFLTTPVAGPLGLTETTPGAAFTKSLAYGLVAALVVLPTVSATRRQDEAGPVRSLGSAPWAFAGGISYGFFLYHVTVLAWLERVLDHRPFDGDFLRLWVGTLLVTAAVASASYHLLERPLMRRGRRDRGYDVRRSSSLDDLDGAGEAIPTATTTPASTSP</sequence>
<feature type="compositionally biased region" description="Low complexity" evidence="1">
    <location>
        <begin position="402"/>
        <end position="413"/>
    </location>
</feature>
<organism evidence="4 5">
    <name type="scientific">Pedococcus aerophilus</name>
    <dbReference type="NCBI Taxonomy" id="436356"/>
    <lineage>
        <taxon>Bacteria</taxon>
        <taxon>Bacillati</taxon>
        <taxon>Actinomycetota</taxon>
        <taxon>Actinomycetes</taxon>
        <taxon>Micrococcales</taxon>
        <taxon>Intrasporangiaceae</taxon>
        <taxon>Pedococcus</taxon>
    </lineage>
</organism>
<keyword evidence="2" id="KW-0812">Transmembrane</keyword>
<dbReference type="Proteomes" id="UP001501326">
    <property type="component" value="Unassembled WGS sequence"/>
</dbReference>
<dbReference type="PANTHER" id="PTHR23028">
    <property type="entry name" value="ACETYLTRANSFERASE"/>
    <property type="match status" value="1"/>
</dbReference>
<dbReference type="RefSeq" id="WP_344189221.1">
    <property type="nucleotide sequence ID" value="NZ_BAAARN010000001.1"/>
</dbReference>
<feature type="transmembrane region" description="Helical" evidence="2">
    <location>
        <begin position="93"/>
        <end position="111"/>
    </location>
</feature>
<feature type="transmembrane region" description="Helical" evidence="2">
    <location>
        <begin position="278"/>
        <end position="296"/>
    </location>
</feature>
<name>A0ABP6GU68_9MICO</name>
<keyword evidence="2" id="KW-0472">Membrane</keyword>